<dbReference type="PANTHER" id="PTHR45866">
    <property type="entry name" value="DNA GYRASE/TOPOISOMERASE SUBUNIT B"/>
    <property type="match status" value="1"/>
</dbReference>
<dbReference type="AlphaFoldDB" id="A0A1M6Z688"/>
<organism evidence="12 13">
    <name type="scientific">Anaerocolumna jejuensis DSM 15929</name>
    <dbReference type="NCBI Taxonomy" id="1121322"/>
    <lineage>
        <taxon>Bacteria</taxon>
        <taxon>Bacillati</taxon>
        <taxon>Bacillota</taxon>
        <taxon>Clostridia</taxon>
        <taxon>Lachnospirales</taxon>
        <taxon>Lachnospiraceae</taxon>
        <taxon>Anaerocolumna</taxon>
    </lineage>
</organism>
<dbReference type="PANTHER" id="PTHR45866:SF1">
    <property type="entry name" value="DNA GYRASE SUBUNIT B, MITOCHONDRIAL"/>
    <property type="match status" value="1"/>
</dbReference>
<comment type="similarity">
    <text evidence="2">Belongs to the type II topoisomerase GyrB family.</text>
</comment>
<evidence type="ECO:0000256" key="5">
    <source>
        <dbReference type="ARBA" id="ARBA00022840"/>
    </source>
</evidence>
<dbReference type="GO" id="GO:0016301">
    <property type="term" value="F:kinase activity"/>
    <property type="evidence" value="ECO:0007669"/>
    <property type="project" value="UniProtKB-KW"/>
</dbReference>
<keyword evidence="9" id="KW-0804">Transcription</keyword>
<dbReference type="GO" id="GO:0043565">
    <property type="term" value="F:sequence-specific DNA binding"/>
    <property type="evidence" value="ECO:0007669"/>
    <property type="project" value="InterPro"/>
</dbReference>
<dbReference type="Gene3D" id="3.30.565.10">
    <property type="entry name" value="Histidine kinase-like ATPase, C-terminal domain"/>
    <property type="match status" value="1"/>
</dbReference>
<keyword evidence="7" id="KW-0799">Topoisomerase</keyword>
<dbReference type="SUPFAM" id="SSF55874">
    <property type="entry name" value="ATPase domain of HSP90 chaperone/DNA topoisomerase II/histidine kinase"/>
    <property type="match status" value="1"/>
</dbReference>
<feature type="domain" description="HTH araC/xylS-type" evidence="11">
    <location>
        <begin position="7"/>
        <end position="104"/>
    </location>
</feature>
<evidence type="ECO:0000256" key="2">
    <source>
        <dbReference type="ARBA" id="ARBA00010708"/>
    </source>
</evidence>
<evidence type="ECO:0000256" key="1">
    <source>
        <dbReference type="ARBA" id="ARBA00000185"/>
    </source>
</evidence>
<keyword evidence="13" id="KW-1185">Reference proteome</keyword>
<name>A0A1M6Z688_9FIRM</name>
<dbReference type="EMBL" id="FRAC01000028">
    <property type="protein sequence ID" value="SHL26016.1"/>
    <property type="molecule type" value="Genomic_DNA"/>
</dbReference>
<dbReference type="Proteomes" id="UP000184386">
    <property type="component" value="Unassembled WGS sequence"/>
</dbReference>
<evidence type="ECO:0000256" key="9">
    <source>
        <dbReference type="ARBA" id="ARBA00023163"/>
    </source>
</evidence>
<dbReference type="SMART" id="SM00342">
    <property type="entry name" value="HTH_ARAC"/>
    <property type="match status" value="1"/>
</dbReference>
<comment type="catalytic activity">
    <reaction evidence="1">
        <text>ATP-dependent breakage, passage and rejoining of double-stranded DNA.</text>
        <dbReference type="EC" id="5.6.2.2"/>
    </reaction>
</comment>
<keyword evidence="12" id="KW-0418">Kinase</keyword>
<dbReference type="GO" id="GO:0003700">
    <property type="term" value="F:DNA-binding transcription factor activity"/>
    <property type="evidence" value="ECO:0007669"/>
    <property type="project" value="InterPro"/>
</dbReference>
<evidence type="ECO:0000259" key="11">
    <source>
        <dbReference type="PROSITE" id="PS01124"/>
    </source>
</evidence>
<keyword evidence="8" id="KW-0238">DNA-binding</keyword>
<dbReference type="InterPro" id="IPR036890">
    <property type="entry name" value="HATPase_C_sf"/>
</dbReference>
<dbReference type="GO" id="GO:0006265">
    <property type="term" value="P:DNA topological change"/>
    <property type="evidence" value="ECO:0007669"/>
    <property type="project" value="TreeGrafter"/>
</dbReference>
<sequence>MNSDILEKVLAYIDEHIYEKINLCVLAELAGYSPFYFSKLFSDAMGMPVTGYIRIRKLQYAIVSLLEGRKVLDVAILYAFDSHEGFTRAFTQLFGSTPTTVRKHLTSYAVPKYVVPDTINGRTNMEAISSLQHNMHKLAFEFLEQSIEEAKAGFCTSIEITLLSECRIKISDNGRGLPLSEDFHASKAVLDKILAGGPLTNAEYSQMGDLIQAGLQTVNSLCEALQIIVKRDGKIFRQDFIRGIAQHELYTNKLEGPSGTEIILKPDTSIFGKEDFSLEILNEWVKQKRRVIDNMKVDVKSANG</sequence>
<evidence type="ECO:0000313" key="13">
    <source>
        <dbReference type="Proteomes" id="UP000184386"/>
    </source>
</evidence>
<dbReference type="InterPro" id="IPR018060">
    <property type="entry name" value="HTH_AraC"/>
</dbReference>
<gene>
    <name evidence="12" type="ORF">SAMN02745136_04480</name>
</gene>
<dbReference type="SUPFAM" id="SSF46689">
    <property type="entry name" value="Homeodomain-like"/>
    <property type="match status" value="2"/>
</dbReference>
<evidence type="ECO:0000313" key="12">
    <source>
        <dbReference type="EMBL" id="SHL26016.1"/>
    </source>
</evidence>
<protein>
    <recommendedName>
        <fullName evidence="3">DNA topoisomerase (ATP-hydrolyzing)</fullName>
        <ecNumber evidence="3">5.6.2.2</ecNumber>
    </recommendedName>
</protein>
<dbReference type="PROSITE" id="PS00041">
    <property type="entry name" value="HTH_ARAC_FAMILY_1"/>
    <property type="match status" value="1"/>
</dbReference>
<dbReference type="EC" id="5.6.2.2" evidence="3"/>
<dbReference type="RefSeq" id="WP_073279261.1">
    <property type="nucleotide sequence ID" value="NZ_FRAC01000028.1"/>
</dbReference>
<evidence type="ECO:0000256" key="3">
    <source>
        <dbReference type="ARBA" id="ARBA00012895"/>
    </source>
</evidence>
<proteinExistence type="inferred from homology"/>
<keyword evidence="4" id="KW-0547">Nucleotide-binding</keyword>
<reference evidence="12 13" key="1">
    <citation type="submission" date="2016-11" db="EMBL/GenBank/DDBJ databases">
        <authorList>
            <person name="Jaros S."/>
            <person name="Januszkiewicz K."/>
            <person name="Wedrychowicz H."/>
        </authorList>
    </citation>
    <scope>NUCLEOTIDE SEQUENCE [LARGE SCALE GENOMIC DNA]</scope>
    <source>
        <strain evidence="12 13">DSM 15929</strain>
    </source>
</reference>
<dbReference type="STRING" id="1121322.SAMN02745136_04480"/>
<evidence type="ECO:0000256" key="8">
    <source>
        <dbReference type="ARBA" id="ARBA00023125"/>
    </source>
</evidence>
<dbReference type="Gene3D" id="1.10.10.60">
    <property type="entry name" value="Homeodomain-like"/>
    <property type="match status" value="2"/>
</dbReference>
<evidence type="ECO:0000256" key="10">
    <source>
        <dbReference type="ARBA" id="ARBA00023235"/>
    </source>
</evidence>
<dbReference type="GO" id="GO:0005524">
    <property type="term" value="F:ATP binding"/>
    <property type="evidence" value="ECO:0007669"/>
    <property type="project" value="UniProtKB-KW"/>
</dbReference>
<dbReference type="PROSITE" id="PS01124">
    <property type="entry name" value="HTH_ARAC_FAMILY_2"/>
    <property type="match status" value="1"/>
</dbReference>
<dbReference type="InterPro" id="IPR018062">
    <property type="entry name" value="HTH_AraC-typ_CS"/>
</dbReference>
<evidence type="ECO:0000256" key="4">
    <source>
        <dbReference type="ARBA" id="ARBA00022741"/>
    </source>
</evidence>
<keyword evidence="6" id="KW-0805">Transcription regulation</keyword>
<keyword evidence="10" id="KW-0413">Isomerase</keyword>
<keyword evidence="5" id="KW-0067">ATP-binding</keyword>
<evidence type="ECO:0000256" key="6">
    <source>
        <dbReference type="ARBA" id="ARBA00023015"/>
    </source>
</evidence>
<accession>A0A1M6Z688</accession>
<dbReference type="Pfam" id="PF12833">
    <property type="entry name" value="HTH_18"/>
    <property type="match status" value="1"/>
</dbReference>
<dbReference type="InterPro" id="IPR009057">
    <property type="entry name" value="Homeodomain-like_sf"/>
</dbReference>
<dbReference type="GO" id="GO:0003918">
    <property type="term" value="F:DNA topoisomerase type II (double strand cut, ATP-hydrolyzing) activity"/>
    <property type="evidence" value="ECO:0007669"/>
    <property type="project" value="UniProtKB-EC"/>
</dbReference>
<evidence type="ECO:0000256" key="7">
    <source>
        <dbReference type="ARBA" id="ARBA00023029"/>
    </source>
</evidence>
<keyword evidence="12" id="KW-0808">Transferase</keyword>